<dbReference type="EMBL" id="NEXO01000057">
    <property type="protein sequence ID" value="PSO04577.1"/>
    <property type="molecule type" value="Genomic_DNA"/>
</dbReference>
<evidence type="ECO:0000313" key="3">
    <source>
        <dbReference type="Proteomes" id="UP000241886"/>
    </source>
</evidence>
<dbReference type="Pfam" id="PF12644">
    <property type="entry name" value="DUF3782"/>
    <property type="match status" value="1"/>
</dbReference>
<dbReference type="Pfam" id="PF07788">
    <property type="entry name" value="PDDEXK_10"/>
    <property type="match status" value="1"/>
</dbReference>
<accession>A0A2R6C153</accession>
<sequence>MEYQEKQKIKQTLIELLQTDEELRRIILEIILPAEIKQMLDELRQFREDSNKMFEAMDKRFEALIKEMNERFQQVDKRFEALIKEMNERFQQVDKRFEALIKEMNERFQQVDKRFEALIKEMNERFQQVDKRFEALIKEMTSLRVEVSALGGRLGRGFEDVIRQTLSVVAGVEIKEVKRLIMWDDVGEVYGHPENVEFDAYASNGQKFLIEVKSFAKREDVLMFSKKATWAEKKLGQVNKILIAAYIDDDAYRICSGLGIIVVSRNIVPKEPEEILRL</sequence>
<comment type="caution">
    <text evidence="2">The sequence shown here is derived from an EMBL/GenBank/DDBJ whole genome shotgun (WGS) entry which is preliminary data.</text>
</comment>
<dbReference type="InterPro" id="IPR024271">
    <property type="entry name" value="DUF3782"/>
</dbReference>
<dbReference type="AlphaFoldDB" id="A0A2R6C153"/>
<dbReference type="SUPFAM" id="SSF52980">
    <property type="entry name" value="Restriction endonuclease-like"/>
    <property type="match status" value="1"/>
</dbReference>
<feature type="coiled-coil region" evidence="1">
    <location>
        <begin position="65"/>
        <end position="139"/>
    </location>
</feature>
<dbReference type="PANTHER" id="PTHR34314">
    <property type="entry name" value="CRENARCHAEAL PROTEIN, PUTATIVE-RELATED"/>
    <property type="match status" value="1"/>
</dbReference>
<dbReference type="InterPro" id="IPR012431">
    <property type="entry name" value="PDDEXK_10"/>
</dbReference>
<gene>
    <name evidence="2" type="ORF">B9Q13_04175</name>
</gene>
<name>A0A2R6C153_9ARCH</name>
<dbReference type="InterPro" id="IPR011335">
    <property type="entry name" value="Restrct_endonuc-II-like"/>
</dbReference>
<keyword evidence="1" id="KW-0175">Coiled coil</keyword>
<reference evidence="2 3" key="1">
    <citation type="submission" date="2017-04" db="EMBL/GenBank/DDBJ databases">
        <title>Novel microbial lineages endemic to geothermal iron-oxide mats fill important gaps in the evolutionary history of Archaea.</title>
        <authorList>
            <person name="Jay Z.J."/>
            <person name="Beam J.P."/>
            <person name="Dlakic M."/>
            <person name="Rusch D.B."/>
            <person name="Kozubal M.A."/>
            <person name="Inskeep W.P."/>
        </authorList>
    </citation>
    <scope>NUCLEOTIDE SEQUENCE [LARGE SCALE GENOMIC DNA]</scope>
    <source>
        <strain evidence="2">ECH_B_SAG-G16</strain>
    </source>
</reference>
<organism evidence="2 3">
    <name type="scientific">Candidatus Marsarchaeota G2 archaeon ECH_B_SAG-G16</name>
    <dbReference type="NCBI Taxonomy" id="1978167"/>
    <lineage>
        <taxon>Archaea</taxon>
        <taxon>Candidatus Marsarchaeota</taxon>
        <taxon>Candidatus Marsarchaeota group 2</taxon>
    </lineage>
</organism>
<evidence type="ECO:0000313" key="2">
    <source>
        <dbReference type="EMBL" id="PSO04577.1"/>
    </source>
</evidence>
<evidence type="ECO:0000256" key="1">
    <source>
        <dbReference type="SAM" id="Coils"/>
    </source>
</evidence>
<proteinExistence type="predicted"/>
<protein>
    <recommendedName>
        <fullName evidence="4">DUF3782 domain-containing protein</fullName>
    </recommendedName>
</protein>
<evidence type="ECO:0008006" key="4">
    <source>
        <dbReference type="Google" id="ProtNLM"/>
    </source>
</evidence>
<dbReference type="Gene3D" id="3.90.20.10">
    <property type="match status" value="2"/>
</dbReference>
<dbReference type="PANTHER" id="PTHR34314:SF6">
    <property type="entry name" value="DUF3782 DOMAIN-CONTAINING PROTEIN"/>
    <property type="match status" value="1"/>
</dbReference>
<dbReference type="Proteomes" id="UP000241886">
    <property type="component" value="Unassembled WGS sequence"/>
</dbReference>